<sequence length="1581" mass="176103">MHDGLHTIYGGSEVDGDVHITEPEIDIVAVHGLNFKGNPNHARATWHSRGAVWIRDFLPQKLGRPCRVMLFAYNSSPAKASAPKLIDEHARMLLECLAEKRKDTPHRPIIFLCHSMGGIVAKAAIVEGKLNPAYIDIITSIRLLVFFATPHLGGNYSGIGNLAAKLVRTGLGAPSNDLLDGLKSGSRDVIRRFEQARHLPDACLVISFYETLSYGRLGLIVEKESAVLNLPEDREKQIALKADHSKVCKFSTAESCEPVMSLITTELDRALEMKRILEPGPENVHFVVSQRHNDLFTGREDIVNKIANRITTAEDDTSIHQPRFVLTGIGGQGKSEICRKVVAQVRDLFWGIFWVDVSTRSAAAAGFKRIAQVLGEKDYTEIEDVTLLLANIEMKNNWLLVLDNADDPEIDYQEYIPSGDRGTVLITSRLPECRIYGTVGHEEIGNLSKEDCITLLFKVAEIPEMLHAESLPIAEEIASEVGFHTLALVQAGAYIAHNDCSMADYPALFRQQRDRLLKFGLSQLRSRYLNVYATFESSILALEATETGVKQDALDLLHLFSSIHYQDIPLDLFIDSREGIKLAQKSQPGDETIDRLCDWHVSQLPDFLGSQDARLSRDRFLSALAKLCSLALVKKSDVRGVVVLSLHPLVHEWITSRQEVAQRHARLQSTSCILALWTFGSAGWKIYSDYLGPHLSFLITATAQVDDSLASAHSVQCFFQIGQLLQSLRYDEELVSLLGRIFSRLDAQPNCPVDGLLPLYYLKSLNERNRGNVKLSIDILTNTLEIQRTHHDRNSFQTLQLEKELGSAYLNNGQIKRSIAMLEELVKVQTPKANISEKSMAALKYELGTAYRADGQTRKAIEAMEQVIEIDSRHLDEGDAERIPPAYELARSYVSDNQIKNAIELFNQTIQVAEKHLRSQHPMRLALQDGLGRALLANGQTKEAIEIFEQMANVERSSLAPDHPVKLASLHILGTAYNQNGQTKEAIAIFEDILSFSSVDEDHPNRLDTQVALSISYIADGKVEKAIDLLEKTSTTQQHVFDEGHPSRVKAQTELANAYRRMGNFSKAIAIFDKVVALQELTLDEGHPNRLATQYSLALTCLNAGQNNRSIDLLEEVVQIEGVAVDDNEHQRAVSKQALGRAYLSNGQVKPAIALFEEVIDTLSLTAPENHPDLLATKHELGRSLVMDGQLPKAIQMFEEVVKVQSVSLDAAHPDQMASKRMLGLAYLESHRILEATDALTEIVDIEKAILDETNPGLLASRHGLARCYLANGQTQEAIALLKDVDRIKSSLLPPDHPDVLRTKQQLGTAYLKQNQAKEAITILMDIAAIYPQENHPGRLTARHELGLAFIKDGQVEEGLKALEDVVKNQAYLDEGHPNRLASQYELGSCYLALRRLDDAVSLLKEVVRVETLTQGRSISLAMTLSKLGSAYLMQGKAKEAVEALSSACVIRRSRLEPNNISRLTSEHDLGLAYLETGNEKKGISTLEELLAVERQCLEQNHPLRMKTQYELACAYMDAGKLENGIQLLENIVSIKKWHPEEDAYPTMNEVRNDLTKAYKERSFLYRLSGVFGLDVCLDRK</sequence>
<keyword evidence="6" id="KW-0378">Hydrolase</keyword>
<evidence type="ECO:0000256" key="4">
    <source>
        <dbReference type="ARBA" id="ARBA00022803"/>
    </source>
</evidence>
<dbReference type="EC" id="3.1.-.-" evidence="6"/>
<dbReference type="InterPro" id="IPR002182">
    <property type="entry name" value="NB-ARC"/>
</dbReference>
<dbReference type="Gene3D" id="3.40.50.300">
    <property type="entry name" value="P-loop containing nucleotide triphosphate hydrolases"/>
    <property type="match status" value="1"/>
</dbReference>
<comment type="subcellular location">
    <subcellularLocation>
        <location evidence="6">Endoplasmic reticulum membrane</location>
    </subcellularLocation>
</comment>
<dbReference type="SUPFAM" id="SSF53474">
    <property type="entry name" value="alpha/beta-Hydrolases"/>
    <property type="match status" value="1"/>
</dbReference>
<feature type="domain" description="GPI inositol-deacylase PGAP1-like alpha/beta" evidence="8">
    <location>
        <begin position="84"/>
        <end position="152"/>
    </location>
</feature>
<evidence type="ECO:0000256" key="2">
    <source>
        <dbReference type="ARBA" id="ARBA00015856"/>
    </source>
</evidence>
<dbReference type="EMBL" id="JAIMJC010000006">
    <property type="protein sequence ID" value="KAH0523745.1"/>
    <property type="molecule type" value="Genomic_DNA"/>
</dbReference>
<feature type="repeat" description="TPR" evidence="5">
    <location>
        <begin position="841"/>
        <end position="874"/>
    </location>
</feature>
<dbReference type="GO" id="GO:0016788">
    <property type="term" value="F:hydrolase activity, acting on ester bonds"/>
    <property type="evidence" value="ECO:0007669"/>
    <property type="project" value="InterPro"/>
</dbReference>
<dbReference type="InterPro" id="IPR027417">
    <property type="entry name" value="P-loop_NTPase"/>
</dbReference>
<evidence type="ECO:0000259" key="8">
    <source>
        <dbReference type="Pfam" id="PF07819"/>
    </source>
</evidence>
<comment type="function">
    <text evidence="1 6">Involved in inositol deacylation of GPI-anchored proteins which plays important roles in the quality control and ER-associated degradation of GPI-anchored proteins.</text>
</comment>
<dbReference type="Gene3D" id="3.40.50.1820">
    <property type="entry name" value="alpha/beta hydrolase"/>
    <property type="match status" value="1"/>
</dbReference>
<evidence type="ECO:0000259" key="7">
    <source>
        <dbReference type="Pfam" id="PF00931"/>
    </source>
</evidence>
<dbReference type="PROSITE" id="PS50005">
    <property type="entry name" value="TPR"/>
    <property type="match status" value="2"/>
</dbReference>
<dbReference type="InterPro" id="IPR029058">
    <property type="entry name" value="AB_hydrolase_fold"/>
</dbReference>
<dbReference type="GO" id="GO:0015031">
    <property type="term" value="P:protein transport"/>
    <property type="evidence" value="ECO:0007669"/>
    <property type="project" value="UniProtKB-KW"/>
</dbReference>
<feature type="repeat" description="TPR" evidence="5">
    <location>
        <begin position="1049"/>
        <end position="1082"/>
    </location>
</feature>
<dbReference type="Pfam" id="PF00931">
    <property type="entry name" value="NB-ARC"/>
    <property type="match status" value="1"/>
</dbReference>
<keyword evidence="6" id="KW-0813">Transport</keyword>
<dbReference type="SUPFAM" id="SSF48452">
    <property type="entry name" value="TPR-like"/>
    <property type="match status" value="4"/>
</dbReference>
<organism evidence="9 10">
    <name type="scientific">Trichoderma semiorbis</name>
    <dbReference type="NCBI Taxonomy" id="1491008"/>
    <lineage>
        <taxon>Eukaryota</taxon>
        <taxon>Fungi</taxon>
        <taxon>Dikarya</taxon>
        <taxon>Ascomycota</taxon>
        <taxon>Pezizomycotina</taxon>
        <taxon>Sordariomycetes</taxon>
        <taxon>Hypocreomycetidae</taxon>
        <taxon>Hypocreales</taxon>
        <taxon>Hypocreaceae</taxon>
        <taxon>Trichoderma</taxon>
    </lineage>
</organism>
<name>A0A9P8KML8_9HYPO</name>
<gene>
    <name evidence="9" type="ORF">TsFJ059_008706</name>
</gene>
<keyword evidence="3" id="KW-0677">Repeat</keyword>
<comment type="similarity">
    <text evidence="6">Belongs to the GPI inositol-deacylase family.</text>
</comment>
<protein>
    <recommendedName>
        <fullName evidence="2 6">GPI inositol-deacylase</fullName>
        <ecNumber evidence="6">3.1.-.-</ecNumber>
    </recommendedName>
</protein>
<accession>A0A9P8KML8</accession>
<keyword evidence="10" id="KW-1185">Reference proteome</keyword>
<reference evidence="9 10" key="1">
    <citation type="submission" date="2021-08" db="EMBL/GenBank/DDBJ databases">
        <title>The highly contiguous genome resource for Trichoderma semiorbis FJ059, a fungal antagonistic to plant pathogens.</title>
        <authorList>
            <person name="Liu T."/>
        </authorList>
    </citation>
    <scope>NUCLEOTIDE SEQUENCE [LARGE SCALE GENOMIC DNA]</scope>
    <source>
        <strain evidence="9 10">FJ059</strain>
    </source>
</reference>
<comment type="caution">
    <text evidence="9">The sequence shown here is derived from an EMBL/GenBank/DDBJ whole genome shotgun (WGS) entry which is preliminary data.</text>
</comment>
<evidence type="ECO:0000313" key="9">
    <source>
        <dbReference type="EMBL" id="KAH0523745.1"/>
    </source>
</evidence>
<dbReference type="InterPro" id="IPR012908">
    <property type="entry name" value="PGAP1-ab_dom-like"/>
</dbReference>
<keyword evidence="6" id="KW-0472">Membrane</keyword>
<dbReference type="InterPro" id="IPR019734">
    <property type="entry name" value="TPR_rpt"/>
</dbReference>
<proteinExistence type="inferred from homology"/>
<keyword evidence="4 5" id="KW-0802">TPR repeat</keyword>
<dbReference type="Pfam" id="PF07819">
    <property type="entry name" value="PGAP1"/>
    <property type="match status" value="1"/>
</dbReference>
<dbReference type="GO" id="GO:0043531">
    <property type="term" value="F:ADP binding"/>
    <property type="evidence" value="ECO:0007669"/>
    <property type="project" value="InterPro"/>
</dbReference>
<dbReference type="Proteomes" id="UP000826573">
    <property type="component" value="Unassembled WGS sequence"/>
</dbReference>
<dbReference type="GO" id="GO:0005789">
    <property type="term" value="C:endoplasmic reticulum membrane"/>
    <property type="evidence" value="ECO:0007669"/>
    <property type="project" value="UniProtKB-SubCell"/>
</dbReference>
<dbReference type="SMART" id="SM00028">
    <property type="entry name" value="TPR"/>
    <property type="match status" value="15"/>
</dbReference>
<dbReference type="PANTHER" id="PTHR45641">
    <property type="entry name" value="TETRATRICOPEPTIDE REPEAT PROTEIN (AFU_ORTHOLOGUE AFUA_6G03870)"/>
    <property type="match status" value="1"/>
</dbReference>
<dbReference type="Pfam" id="PF13181">
    <property type="entry name" value="TPR_8"/>
    <property type="match status" value="1"/>
</dbReference>
<keyword evidence="6" id="KW-0256">Endoplasmic reticulum</keyword>
<evidence type="ECO:0000256" key="5">
    <source>
        <dbReference type="PROSITE-ProRule" id="PRU00339"/>
    </source>
</evidence>
<evidence type="ECO:0000256" key="1">
    <source>
        <dbReference type="ARBA" id="ARBA00003496"/>
    </source>
</evidence>
<dbReference type="Pfam" id="PF13424">
    <property type="entry name" value="TPR_12"/>
    <property type="match status" value="4"/>
</dbReference>
<feature type="domain" description="NB-ARC" evidence="7">
    <location>
        <begin position="300"/>
        <end position="459"/>
    </location>
</feature>
<evidence type="ECO:0000256" key="6">
    <source>
        <dbReference type="RuleBase" id="RU365011"/>
    </source>
</evidence>
<evidence type="ECO:0000256" key="3">
    <source>
        <dbReference type="ARBA" id="ARBA00022737"/>
    </source>
</evidence>
<dbReference type="InterPro" id="IPR011990">
    <property type="entry name" value="TPR-like_helical_dom_sf"/>
</dbReference>
<dbReference type="SUPFAM" id="SSF52540">
    <property type="entry name" value="P-loop containing nucleoside triphosphate hydrolases"/>
    <property type="match status" value="1"/>
</dbReference>
<keyword evidence="6" id="KW-0653">Protein transport</keyword>
<evidence type="ECO:0000313" key="10">
    <source>
        <dbReference type="Proteomes" id="UP000826573"/>
    </source>
</evidence>
<dbReference type="Gene3D" id="1.25.40.10">
    <property type="entry name" value="Tetratricopeptide repeat domain"/>
    <property type="match status" value="4"/>
</dbReference>